<sequence>MLPLVVLVLSLAAGFPCSAADPHTTSFLQELQDGAVTLNLEFFSRHALAEAKKVFGADGIIEDSVRLFFIDGAASLDLPPCFDLASVLCVMKLKEGYPGSPDLQLAFRLRLQGTTDFVLLKDPKANPSVQIFYPGQGIVTLVESCPMKKMQEIVEAMQKAIPQGTFGALTSLQIITYRVATENVPQVMPILANYSQFIDAHEVDGEVYPVPFAFDNPRLLPDRGRIRPDHYRTITAQLKKEGIPFTTETTIPPEFR</sequence>
<dbReference type="Proteomes" id="UP000252355">
    <property type="component" value="Unassembled WGS sequence"/>
</dbReference>
<dbReference type="AlphaFoldDB" id="A0A367ZMV5"/>
<accession>A0A367ZMV5</accession>
<feature type="signal peptide" evidence="1">
    <location>
        <begin position="1"/>
        <end position="19"/>
    </location>
</feature>
<evidence type="ECO:0000313" key="3">
    <source>
        <dbReference type="Proteomes" id="UP000252355"/>
    </source>
</evidence>
<feature type="chain" id="PRO_5016826736" evidence="1">
    <location>
        <begin position="20"/>
        <end position="256"/>
    </location>
</feature>
<comment type="caution">
    <text evidence="2">The sequence shown here is derived from an EMBL/GenBank/DDBJ whole genome shotgun (WGS) entry which is preliminary data.</text>
</comment>
<dbReference type="EMBL" id="QOQW01000013">
    <property type="protein sequence ID" value="RCK79458.1"/>
    <property type="molecule type" value="Genomic_DNA"/>
</dbReference>
<evidence type="ECO:0000256" key="1">
    <source>
        <dbReference type="SAM" id="SignalP"/>
    </source>
</evidence>
<gene>
    <name evidence="2" type="ORF">OZSIB_0098</name>
</gene>
<evidence type="ECO:0000313" key="2">
    <source>
        <dbReference type="EMBL" id="RCK79458.1"/>
    </source>
</evidence>
<proteinExistence type="predicted"/>
<organism evidence="2 3">
    <name type="scientific">Candidatus Ozemobacter sibiricus</name>
    <dbReference type="NCBI Taxonomy" id="2268124"/>
    <lineage>
        <taxon>Bacteria</taxon>
        <taxon>Candidatus Ozemobacteria</taxon>
        <taxon>Candidatus Ozemobacterales</taxon>
        <taxon>Candidatus Ozemobacteraceae</taxon>
        <taxon>Candidatus Ozemobacter</taxon>
    </lineage>
</organism>
<name>A0A367ZMV5_9BACT</name>
<protein>
    <submittedName>
        <fullName evidence="2">Uncharacterized protein</fullName>
    </submittedName>
</protein>
<reference evidence="2 3" key="1">
    <citation type="submission" date="2018-05" db="EMBL/GenBank/DDBJ databases">
        <title>A metagenomic window into the 2 km-deep terrestrial subsurface aquifer revealed taxonomically and functionally diverse microbial community comprising novel uncultured bacterial lineages.</title>
        <authorList>
            <person name="Kadnikov V.V."/>
            <person name="Mardanov A.V."/>
            <person name="Beletsky A.V."/>
            <person name="Banks D."/>
            <person name="Pimenov N.V."/>
            <person name="Frank Y.A."/>
            <person name="Karnachuk O.V."/>
            <person name="Ravin N.V."/>
        </authorList>
    </citation>
    <scope>NUCLEOTIDE SEQUENCE [LARGE SCALE GENOMIC DNA]</scope>
    <source>
        <strain evidence="2">BY5</strain>
    </source>
</reference>
<keyword evidence="1" id="KW-0732">Signal</keyword>